<dbReference type="AlphaFoldDB" id="B7KKA2"/>
<comment type="similarity">
    <text evidence="2">Belongs to the CPA3 antiporters (TC 2.A.63) subunit D family.</text>
</comment>
<sequence>MISLTIAWLALPFFLGFIIYLVPKLDRYLALTIALVSVAYSFVLFSQKNPLTLKLLDNFGVTLIADQLSAFFILTNALVTLAVIIYCWPTDKTAFFYAQIAILHGSVNATFICADFVSLYVALEVLGIAAFLLIAYPRTDRAIWVALRYLFVSNTVMLFYLVGVALVYQEHHSFYFAGLQGSAPEALALILLGLLSKGGIFISGLWLPLTHSESESPVSALLSGAVVKAAVFPLARCALVFEEVDPVVRFFGVGTALLGVSYAVFEKDVKRMLAFHTVSQLGFILAAPEVGGFYALTHGLVKSALFLIAGVLPSRKFKELKQTPINTKVWIALVIASFSISGFPLLAGFGAKVLTMKNLVSWQIIGMNIAALGTAISFAKFIFLPPGGEEKKLHFGFWGAIILLIGGLFVANGVYYNAYTLENTIKPLATIFLGWLAYLFIFQRSALILPRYLEQFDHLIGMMSLVLILLFWMVWTWSPGGAL</sequence>
<accession>B7KKA2</accession>
<reference evidence="12" key="1">
    <citation type="journal article" date="2011" name="MBio">
        <title>Novel metabolic attributes of the genus Cyanothece, comprising a group of unicellular nitrogen-fixing Cyanobacteria.</title>
        <authorList>
            <person name="Bandyopadhyay A."/>
            <person name="Elvitigala T."/>
            <person name="Welsh E."/>
            <person name="Stockel J."/>
            <person name="Liberton M."/>
            <person name="Min H."/>
            <person name="Sherman L.A."/>
            <person name="Pakrasi H.B."/>
        </authorList>
    </citation>
    <scope>NUCLEOTIDE SEQUENCE [LARGE SCALE GENOMIC DNA]</scope>
    <source>
        <strain evidence="12">PCC 7424</strain>
    </source>
</reference>
<evidence type="ECO:0000259" key="10">
    <source>
        <dbReference type="Pfam" id="PF00361"/>
    </source>
</evidence>
<evidence type="ECO:0000256" key="6">
    <source>
        <dbReference type="ARBA" id="ARBA00023136"/>
    </source>
</evidence>
<dbReference type="KEGG" id="cyc:PCC7424_2571"/>
<evidence type="ECO:0000256" key="5">
    <source>
        <dbReference type="ARBA" id="ARBA00022989"/>
    </source>
</evidence>
<evidence type="ECO:0000313" key="12">
    <source>
        <dbReference type="Proteomes" id="UP000002384"/>
    </source>
</evidence>
<keyword evidence="6 9" id="KW-0472">Membrane</keyword>
<comment type="subcellular location">
    <subcellularLocation>
        <location evidence="1">Cell membrane</location>
        <topology evidence="1">Multi-pass membrane protein</topology>
    </subcellularLocation>
    <subcellularLocation>
        <location evidence="8">Membrane</location>
        <topology evidence="8">Multi-pass membrane protein</topology>
    </subcellularLocation>
</comment>
<feature type="transmembrane region" description="Helical" evidence="9">
    <location>
        <begin position="459"/>
        <end position="478"/>
    </location>
</feature>
<dbReference type="HOGENOM" id="CLU_007100_9_6_3"/>
<evidence type="ECO:0000256" key="3">
    <source>
        <dbReference type="ARBA" id="ARBA00022475"/>
    </source>
</evidence>
<dbReference type="Proteomes" id="UP000002384">
    <property type="component" value="Chromosome"/>
</dbReference>
<feature type="transmembrane region" description="Helical" evidence="9">
    <location>
        <begin position="67"/>
        <end position="87"/>
    </location>
</feature>
<keyword evidence="5 9" id="KW-1133">Transmembrane helix</keyword>
<feature type="transmembrane region" description="Helical" evidence="9">
    <location>
        <begin position="149"/>
        <end position="168"/>
    </location>
</feature>
<feature type="transmembrane region" description="Helical" evidence="9">
    <location>
        <begin position="247"/>
        <end position="265"/>
    </location>
</feature>
<dbReference type="EMBL" id="CP001291">
    <property type="protein sequence ID" value="ACK70987.1"/>
    <property type="molecule type" value="Genomic_DNA"/>
</dbReference>
<dbReference type="NCBIfam" id="NF005564">
    <property type="entry name" value="PRK07234.1-4"/>
    <property type="match status" value="1"/>
</dbReference>
<evidence type="ECO:0000256" key="4">
    <source>
        <dbReference type="ARBA" id="ARBA00022692"/>
    </source>
</evidence>
<feature type="transmembrane region" description="Helical" evidence="9">
    <location>
        <begin position="300"/>
        <end position="317"/>
    </location>
</feature>
<dbReference type="STRING" id="65393.PCC7424_2571"/>
<feature type="transmembrane region" description="Helical" evidence="9">
    <location>
        <begin position="221"/>
        <end position="241"/>
    </location>
</feature>
<feature type="domain" description="NADH:quinone oxidoreductase/Mrp antiporter transmembrane" evidence="10">
    <location>
        <begin position="115"/>
        <end position="376"/>
    </location>
</feature>
<evidence type="ECO:0000256" key="2">
    <source>
        <dbReference type="ARBA" id="ARBA00005346"/>
    </source>
</evidence>
<feature type="transmembrane region" description="Helical" evidence="9">
    <location>
        <begin position="29"/>
        <end position="47"/>
    </location>
</feature>
<protein>
    <submittedName>
        <fullName evidence="11">NADH/Ubiquinone/plastoquinone (Complex I)</fullName>
    </submittedName>
</protein>
<keyword evidence="12" id="KW-1185">Reference proteome</keyword>
<keyword evidence="3" id="KW-1003">Cell membrane</keyword>
<feature type="transmembrane region" description="Helical" evidence="9">
    <location>
        <begin position="329"/>
        <end position="350"/>
    </location>
</feature>
<dbReference type="eggNOG" id="COG0651">
    <property type="taxonomic scope" value="Bacteria"/>
</dbReference>
<evidence type="ECO:0000256" key="9">
    <source>
        <dbReference type="SAM" id="Phobius"/>
    </source>
</evidence>
<evidence type="ECO:0000256" key="7">
    <source>
        <dbReference type="ARBA" id="ARBA00025624"/>
    </source>
</evidence>
<feature type="transmembrane region" description="Helical" evidence="9">
    <location>
        <begin position="6"/>
        <end position="22"/>
    </location>
</feature>
<dbReference type="OrthoDB" id="9811798at2"/>
<comment type="function">
    <text evidence="7">NDH-1 shuttles electrons from NAD(P)H, via FMN and iron-sulfur (Fe-S) centers, to quinones in the respiratory chain. The immediate electron acceptor for the enzyme in this species is believed to be plastoquinone. Couples the redox reaction to proton translocation (for every two electrons transferred, four hydrogen ions are translocated across the cytoplasmic membrane), and thus conserves the redox energy in a proton gradient.</text>
</comment>
<dbReference type="RefSeq" id="WP_015954590.1">
    <property type="nucleotide sequence ID" value="NC_011729.1"/>
</dbReference>
<keyword evidence="11" id="KW-0830">Ubiquinone</keyword>
<name>B7KKA2_GLOC7</name>
<organism evidence="11 12">
    <name type="scientific">Gloeothece citriformis (strain PCC 7424)</name>
    <name type="common">Cyanothece sp. (strain PCC 7424)</name>
    <dbReference type="NCBI Taxonomy" id="65393"/>
    <lineage>
        <taxon>Bacteria</taxon>
        <taxon>Bacillati</taxon>
        <taxon>Cyanobacteriota</taxon>
        <taxon>Cyanophyceae</taxon>
        <taxon>Oscillatoriophycideae</taxon>
        <taxon>Chroococcales</taxon>
        <taxon>Aphanothecaceae</taxon>
        <taxon>Gloeothece</taxon>
        <taxon>Gloeothece citriformis</taxon>
    </lineage>
</organism>
<feature type="transmembrane region" description="Helical" evidence="9">
    <location>
        <begin position="428"/>
        <end position="447"/>
    </location>
</feature>
<keyword evidence="4 8" id="KW-0812">Transmembrane</keyword>
<feature type="transmembrane region" description="Helical" evidence="9">
    <location>
        <begin position="188"/>
        <end position="209"/>
    </location>
</feature>
<evidence type="ECO:0000313" key="11">
    <source>
        <dbReference type="EMBL" id="ACK70987.1"/>
    </source>
</evidence>
<dbReference type="InterPro" id="IPR050586">
    <property type="entry name" value="CPA3_Na-H_Antiporter_D"/>
</dbReference>
<dbReference type="Pfam" id="PF00361">
    <property type="entry name" value="Proton_antipo_M"/>
    <property type="match status" value="1"/>
</dbReference>
<evidence type="ECO:0000256" key="1">
    <source>
        <dbReference type="ARBA" id="ARBA00004651"/>
    </source>
</evidence>
<dbReference type="PANTHER" id="PTHR42703">
    <property type="entry name" value="NADH DEHYDROGENASE"/>
    <property type="match status" value="1"/>
</dbReference>
<feature type="transmembrane region" description="Helical" evidence="9">
    <location>
        <begin position="362"/>
        <end position="383"/>
    </location>
</feature>
<feature type="transmembrane region" description="Helical" evidence="9">
    <location>
        <begin position="395"/>
        <end position="416"/>
    </location>
</feature>
<dbReference type="GO" id="GO:0005886">
    <property type="term" value="C:plasma membrane"/>
    <property type="evidence" value="ECO:0007669"/>
    <property type="project" value="UniProtKB-SubCell"/>
</dbReference>
<dbReference type="PANTHER" id="PTHR42703:SF1">
    <property type="entry name" value="NA(+)_H(+) ANTIPORTER SUBUNIT D1"/>
    <property type="match status" value="1"/>
</dbReference>
<gene>
    <name evidence="11" type="ordered locus">PCC7424_2571</name>
</gene>
<feature type="transmembrane region" description="Helical" evidence="9">
    <location>
        <begin position="118"/>
        <end position="137"/>
    </location>
</feature>
<evidence type="ECO:0000256" key="8">
    <source>
        <dbReference type="RuleBase" id="RU000320"/>
    </source>
</evidence>
<proteinExistence type="inferred from homology"/>
<dbReference type="InterPro" id="IPR001750">
    <property type="entry name" value="ND/Mrp_TM"/>
</dbReference>